<evidence type="ECO:0000313" key="7">
    <source>
        <dbReference type="EMBL" id="KAE8766046.1"/>
    </source>
</evidence>
<dbReference type="PANTHER" id="PTHR30055">
    <property type="entry name" value="HTH-TYPE TRANSCRIPTIONAL REGULATOR RUTR"/>
    <property type="match status" value="1"/>
</dbReference>
<dbReference type="GO" id="GO:0000976">
    <property type="term" value="F:transcription cis-regulatory region binding"/>
    <property type="evidence" value="ECO:0007669"/>
    <property type="project" value="TreeGrafter"/>
</dbReference>
<protein>
    <submittedName>
        <fullName evidence="7">TetR family transcriptional regulator</fullName>
    </submittedName>
</protein>
<dbReference type="InterPro" id="IPR004111">
    <property type="entry name" value="Repressor_TetR_C"/>
</dbReference>
<evidence type="ECO:0000259" key="6">
    <source>
        <dbReference type="PROSITE" id="PS50977"/>
    </source>
</evidence>
<dbReference type="InterPro" id="IPR001647">
    <property type="entry name" value="HTH_TetR"/>
</dbReference>
<dbReference type="InterPro" id="IPR009057">
    <property type="entry name" value="Homeodomain-like_sf"/>
</dbReference>
<dbReference type="Proteomes" id="UP000451860">
    <property type="component" value="Unassembled WGS sequence"/>
</dbReference>
<dbReference type="PANTHER" id="PTHR30055:SF151">
    <property type="entry name" value="TRANSCRIPTIONAL REGULATORY PROTEIN"/>
    <property type="match status" value="1"/>
</dbReference>
<dbReference type="PROSITE" id="PS50977">
    <property type="entry name" value="HTH_TETR_2"/>
    <property type="match status" value="1"/>
</dbReference>
<dbReference type="Pfam" id="PF02909">
    <property type="entry name" value="TetR_C_1"/>
    <property type="match status" value="1"/>
</dbReference>
<evidence type="ECO:0000256" key="4">
    <source>
        <dbReference type="PROSITE-ProRule" id="PRU00335"/>
    </source>
</evidence>
<dbReference type="EMBL" id="WHJE01000002">
    <property type="protein sequence ID" value="KAE8766046.1"/>
    <property type="molecule type" value="Genomic_DNA"/>
</dbReference>
<organism evidence="7 8">
    <name type="scientific">Georgenia thermotolerans</name>
    <dbReference type="NCBI Taxonomy" id="527326"/>
    <lineage>
        <taxon>Bacteria</taxon>
        <taxon>Bacillati</taxon>
        <taxon>Actinomycetota</taxon>
        <taxon>Actinomycetes</taxon>
        <taxon>Micrococcales</taxon>
        <taxon>Bogoriellaceae</taxon>
        <taxon>Georgenia</taxon>
    </lineage>
</organism>
<dbReference type="Pfam" id="PF00440">
    <property type="entry name" value="TetR_N"/>
    <property type="match status" value="1"/>
</dbReference>
<dbReference type="GO" id="GO:0045892">
    <property type="term" value="P:negative regulation of DNA-templated transcription"/>
    <property type="evidence" value="ECO:0007669"/>
    <property type="project" value="InterPro"/>
</dbReference>
<dbReference type="SUPFAM" id="SSF46689">
    <property type="entry name" value="Homeodomain-like"/>
    <property type="match status" value="1"/>
</dbReference>
<evidence type="ECO:0000256" key="3">
    <source>
        <dbReference type="ARBA" id="ARBA00023163"/>
    </source>
</evidence>
<evidence type="ECO:0000313" key="8">
    <source>
        <dbReference type="Proteomes" id="UP000451860"/>
    </source>
</evidence>
<dbReference type="Gene3D" id="1.10.357.10">
    <property type="entry name" value="Tetracycline Repressor, domain 2"/>
    <property type="match status" value="1"/>
</dbReference>
<evidence type="ECO:0000256" key="2">
    <source>
        <dbReference type="ARBA" id="ARBA00023125"/>
    </source>
</evidence>
<proteinExistence type="predicted"/>
<keyword evidence="8" id="KW-1185">Reference proteome</keyword>
<keyword evidence="3" id="KW-0804">Transcription</keyword>
<evidence type="ECO:0000256" key="1">
    <source>
        <dbReference type="ARBA" id="ARBA00023015"/>
    </source>
</evidence>
<evidence type="ECO:0000256" key="5">
    <source>
        <dbReference type="SAM" id="MobiDB-lite"/>
    </source>
</evidence>
<dbReference type="InterPro" id="IPR050109">
    <property type="entry name" value="HTH-type_TetR-like_transc_reg"/>
</dbReference>
<accession>A0A7J5UUU9</accession>
<dbReference type="GO" id="GO:0003700">
    <property type="term" value="F:DNA-binding transcription factor activity"/>
    <property type="evidence" value="ECO:0007669"/>
    <property type="project" value="TreeGrafter"/>
</dbReference>
<comment type="caution">
    <text evidence="7">The sequence shown here is derived from an EMBL/GenBank/DDBJ whole genome shotgun (WGS) entry which is preliminary data.</text>
</comment>
<feature type="region of interest" description="Disordered" evidence="5">
    <location>
        <begin position="173"/>
        <end position="193"/>
    </location>
</feature>
<dbReference type="AlphaFoldDB" id="A0A7J5UUU9"/>
<dbReference type="InterPro" id="IPR036271">
    <property type="entry name" value="Tet_transcr_reg_TetR-rel_C_sf"/>
</dbReference>
<gene>
    <name evidence="7" type="ORF">GB883_01175</name>
</gene>
<feature type="DNA-binding region" description="H-T-H motif" evidence="4">
    <location>
        <begin position="33"/>
        <end position="52"/>
    </location>
</feature>
<feature type="domain" description="HTH tetR-type" evidence="6">
    <location>
        <begin position="10"/>
        <end position="70"/>
    </location>
</feature>
<keyword evidence="2 4" id="KW-0238">DNA-binding</keyword>
<sequence length="231" mass="25516">MAPRSTERPTLTREGIVEAAVALIDHQGLGALSMRRLGSELGVEAMALYRYVNGREDLLEAVVEDVTSQVRLSDDMHLGPHGGWQAYLQELAHQVRDLTFAHPQVFPLIATRPPAAPWLRPPLRSLRVVEDFLQVLTAEGFSDDDAVAAYRTFTSFLIGQLLLAAAQRGAPMPASEEIDEGNSAAPTSTESITEYPAIERLKGRLAEDHSDAEFERALEEMLNRIDTRVSR</sequence>
<name>A0A7J5UUU9_9MICO</name>
<dbReference type="Gene3D" id="1.10.10.60">
    <property type="entry name" value="Homeodomain-like"/>
    <property type="match status" value="1"/>
</dbReference>
<keyword evidence="1" id="KW-0805">Transcription regulation</keyword>
<dbReference type="RefSeq" id="WP_152202022.1">
    <property type="nucleotide sequence ID" value="NZ_VUKF01000009.1"/>
</dbReference>
<dbReference type="SUPFAM" id="SSF48498">
    <property type="entry name" value="Tetracyclin repressor-like, C-terminal domain"/>
    <property type="match status" value="1"/>
</dbReference>
<dbReference type="OrthoDB" id="2570341at2"/>
<reference evidence="7 8" key="1">
    <citation type="submission" date="2019-10" db="EMBL/GenBank/DDBJ databases">
        <title>Georgenia wutianyii sp. nov. and Georgenia yuyongxinii sp. nov. isolated from plateau pika (Ochotona curzoniae) in the Qinghai-Tibet plateau of China.</title>
        <authorList>
            <person name="Tian Z."/>
        </authorList>
    </citation>
    <scope>NUCLEOTIDE SEQUENCE [LARGE SCALE GENOMIC DNA]</scope>
    <source>
        <strain evidence="7 8">DSM 21501</strain>
    </source>
</reference>